<reference evidence="14" key="1">
    <citation type="journal article" date="2014" name="Sci. Data">
        <title>Genomes of diverse isolates of the marine cyanobacterium Prochlorococcus.</title>
        <authorList>
            <person name="Biller S."/>
            <person name="Berube P."/>
            <person name="Thompson J."/>
            <person name="Kelly L."/>
            <person name="Roggensack S."/>
            <person name="Awad L."/>
            <person name="Roache-Johnson K."/>
            <person name="Ding H."/>
            <person name="Giovannoni S.J."/>
            <person name="Moore L.R."/>
            <person name="Chisholm S.W."/>
        </authorList>
    </citation>
    <scope>NUCLEOTIDE SEQUENCE [LARGE SCALE GENOMIC DNA]</scope>
    <source>
        <strain evidence="14">SB</strain>
    </source>
</reference>
<name>A0A0A2B4B2_PROMR</name>
<evidence type="ECO:0000313" key="13">
    <source>
        <dbReference type="EMBL" id="KGG08928.1"/>
    </source>
</evidence>
<dbReference type="NCBIfam" id="TIGR01087">
    <property type="entry name" value="murD"/>
    <property type="match status" value="1"/>
</dbReference>
<dbReference type="HAMAP" id="MF_00639">
    <property type="entry name" value="MurD"/>
    <property type="match status" value="1"/>
</dbReference>
<evidence type="ECO:0000259" key="11">
    <source>
        <dbReference type="Pfam" id="PF02875"/>
    </source>
</evidence>
<dbReference type="eggNOG" id="COG0771">
    <property type="taxonomic scope" value="Bacteria"/>
</dbReference>
<dbReference type="PANTHER" id="PTHR43692">
    <property type="entry name" value="UDP-N-ACETYLMURAMOYLALANINE--D-GLUTAMATE LIGASE"/>
    <property type="match status" value="1"/>
</dbReference>
<keyword evidence="9 10" id="KW-0961">Cell wall biogenesis/degradation</keyword>
<evidence type="ECO:0000256" key="10">
    <source>
        <dbReference type="RuleBase" id="RU003664"/>
    </source>
</evidence>
<gene>
    <name evidence="9" type="primary">murD</name>
    <name evidence="13" type="ORF">EV02_1605</name>
</gene>
<dbReference type="InterPro" id="IPR005762">
    <property type="entry name" value="MurD"/>
</dbReference>
<dbReference type="GO" id="GO:0009252">
    <property type="term" value="P:peptidoglycan biosynthetic process"/>
    <property type="evidence" value="ECO:0007669"/>
    <property type="project" value="UniProtKB-UniRule"/>
</dbReference>
<keyword evidence="9 10" id="KW-0573">Peptidoglycan synthesis</keyword>
<keyword evidence="5 9" id="KW-0132">Cell division</keyword>
<evidence type="ECO:0000256" key="5">
    <source>
        <dbReference type="ARBA" id="ARBA00022618"/>
    </source>
</evidence>
<dbReference type="SUPFAM" id="SSF53623">
    <property type="entry name" value="MurD-like peptide ligases, catalytic domain"/>
    <property type="match status" value="1"/>
</dbReference>
<dbReference type="Pfam" id="PF08245">
    <property type="entry name" value="Mur_ligase_M"/>
    <property type="match status" value="1"/>
</dbReference>
<dbReference type="InterPro" id="IPR036615">
    <property type="entry name" value="Mur_ligase_C_dom_sf"/>
</dbReference>
<evidence type="ECO:0000256" key="9">
    <source>
        <dbReference type="HAMAP-Rule" id="MF_00639"/>
    </source>
</evidence>
<dbReference type="GO" id="GO:0071555">
    <property type="term" value="P:cell wall organization"/>
    <property type="evidence" value="ECO:0007669"/>
    <property type="project" value="UniProtKB-KW"/>
</dbReference>
<dbReference type="STRING" id="59926.EV02_1605"/>
<comment type="subcellular location">
    <subcellularLocation>
        <location evidence="1 9 10">Cytoplasm</location>
    </subcellularLocation>
</comment>
<keyword evidence="6 9" id="KW-0547">Nucleotide-binding</keyword>
<dbReference type="EC" id="6.3.2.9" evidence="9 10"/>
<dbReference type="GO" id="GO:0008360">
    <property type="term" value="P:regulation of cell shape"/>
    <property type="evidence" value="ECO:0007669"/>
    <property type="project" value="UniProtKB-KW"/>
</dbReference>
<comment type="caution">
    <text evidence="13">The sequence shown here is derived from an EMBL/GenBank/DDBJ whole genome shotgun (WGS) entry which is preliminary data.</text>
</comment>
<evidence type="ECO:0000256" key="3">
    <source>
        <dbReference type="ARBA" id="ARBA00022490"/>
    </source>
</evidence>
<evidence type="ECO:0000256" key="7">
    <source>
        <dbReference type="ARBA" id="ARBA00022840"/>
    </source>
</evidence>
<evidence type="ECO:0000256" key="6">
    <source>
        <dbReference type="ARBA" id="ARBA00022741"/>
    </source>
</evidence>
<dbReference type="GO" id="GO:0004326">
    <property type="term" value="F:tetrahydrofolylpolyglutamate synthase activity"/>
    <property type="evidence" value="ECO:0007669"/>
    <property type="project" value="InterPro"/>
</dbReference>
<keyword evidence="4 9" id="KW-0436">Ligase</keyword>
<feature type="domain" description="Mur ligase C-terminal" evidence="11">
    <location>
        <begin position="338"/>
        <end position="454"/>
    </location>
</feature>
<dbReference type="GO" id="GO:0005737">
    <property type="term" value="C:cytoplasm"/>
    <property type="evidence" value="ECO:0007669"/>
    <property type="project" value="UniProtKB-SubCell"/>
</dbReference>
<protein>
    <recommendedName>
        <fullName evidence="9 10">UDP-N-acetylmuramoylalanine--D-glutamate ligase</fullName>
        <ecNumber evidence="9 10">6.3.2.9</ecNumber>
    </recommendedName>
    <alternativeName>
        <fullName evidence="9">D-glutamic acid-adding enzyme</fullName>
    </alternativeName>
    <alternativeName>
        <fullName evidence="9">UDP-N-acetylmuramoyl-L-alanyl-D-glutamate synthetase</fullName>
    </alternativeName>
</protein>
<dbReference type="Gene3D" id="3.90.190.20">
    <property type="entry name" value="Mur ligase, C-terminal domain"/>
    <property type="match status" value="1"/>
</dbReference>
<dbReference type="InterPro" id="IPR018109">
    <property type="entry name" value="Folylpolyglutamate_synth_CS"/>
</dbReference>
<dbReference type="GO" id="GO:0005524">
    <property type="term" value="F:ATP binding"/>
    <property type="evidence" value="ECO:0007669"/>
    <property type="project" value="UniProtKB-UniRule"/>
</dbReference>
<dbReference type="InterPro" id="IPR036565">
    <property type="entry name" value="Mur-like_cat_sf"/>
</dbReference>
<dbReference type="GO" id="GO:0008764">
    <property type="term" value="F:UDP-N-acetylmuramoylalanine-D-glutamate ligase activity"/>
    <property type="evidence" value="ECO:0007669"/>
    <property type="project" value="UniProtKB-UniRule"/>
</dbReference>
<accession>A0A0A2B4B2</accession>
<dbReference type="PANTHER" id="PTHR43692:SF1">
    <property type="entry name" value="UDP-N-ACETYLMURAMOYLALANINE--D-GLUTAMATE LIGASE"/>
    <property type="match status" value="1"/>
</dbReference>
<dbReference type="SUPFAM" id="SSF51984">
    <property type="entry name" value="MurCD N-terminal domain"/>
    <property type="match status" value="1"/>
</dbReference>
<feature type="domain" description="Mur ligase central" evidence="12">
    <location>
        <begin position="139"/>
        <end position="316"/>
    </location>
</feature>
<dbReference type="GO" id="GO:0051301">
    <property type="term" value="P:cell division"/>
    <property type="evidence" value="ECO:0007669"/>
    <property type="project" value="UniProtKB-KW"/>
</dbReference>
<feature type="binding site" evidence="9">
    <location>
        <begin position="141"/>
        <end position="147"/>
    </location>
    <ligand>
        <name>ATP</name>
        <dbReference type="ChEBI" id="CHEBI:30616"/>
    </ligand>
</feature>
<comment type="pathway">
    <text evidence="2 9 10">Cell wall biogenesis; peptidoglycan biosynthesis.</text>
</comment>
<keyword evidence="8 9" id="KW-0131">Cell cycle</keyword>
<sequence length="492" mass="56605">MNYPLNTININAIINLMIDNHSSKRNINLVIGLGKSGFWAAKYLRSINKRVIVWESKDGIEFLERKTALEELNIIVSLNKEFVFEEIQPFLKEIESVVVSPSIPYDHITIIELKKKGIKVIGEINVAWEILKDTNWIGITGTNGKTTVTHLLSHILCDTGLYAPFAGNIGTPLCKYAHSKKHEKIDWVVAELSSYQIEISPEVKPNIGIWTTFTEDHLERHKTLENYFNIKKSLLEKSDFRIYNYDDKNLRNHYSALSRGVWITTSFDKSSFIQCDYWIDDQAYIIERGKRLFKLEHFALKGKHNLQNLLLVIAAARKVGLSGKKIKDSLSNYKQLPHRMETIYKNNDLEIINDSKATNFDSSIAGISSIEGQIIIIAGGRLKGNEYSEWIKVLKKKVKCVFLFGESSKVLKMALINEGFKKNIFEFSELKELLNFVFHYLQNNRVETLLFSPSCSSFDQFKNYEERGDYFKKLISEKLKVNKSIFCSSIIS</sequence>
<dbReference type="EMBL" id="JNAS01000002">
    <property type="protein sequence ID" value="KGG08928.1"/>
    <property type="molecule type" value="Genomic_DNA"/>
</dbReference>
<dbReference type="UniPathway" id="UPA00219"/>
<dbReference type="Gene3D" id="3.40.1190.10">
    <property type="entry name" value="Mur-like, catalytic domain"/>
    <property type="match status" value="1"/>
</dbReference>
<organism evidence="13 14">
    <name type="scientific">Prochlorococcus marinus str. SB</name>
    <dbReference type="NCBI Taxonomy" id="59926"/>
    <lineage>
        <taxon>Bacteria</taxon>
        <taxon>Bacillati</taxon>
        <taxon>Cyanobacteriota</taxon>
        <taxon>Cyanophyceae</taxon>
        <taxon>Synechococcales</taxon>
        <taxon>Prochlorococcaceae</taxon>
        <taxon>Prochlorococcus</taxon>
    </lineage>
</organism>
<dbReference type="InterPro" id="IPR013221">
    <property type="entry name" value="Mur_ligase_cen"/>
</dbReference>
<dbReference type="SUPFAM" id="SSF53244">
    <property type="entry name" value="MurD-like peptide ligases, peptide-binding domain"/>
    <property type="match status" value="1"/>
</dbReference>
<proteinExistence type="inferred from homology"/>
<evidence type="ECO:0000256" key="8">
    <source>
        <dbReference type="ARBA" id="ARBA00023306"/>
    </source>
</evidence>
<dbReference type="Pfam" id="PF02875">
    <property type="entry name" value="Mur_ligase_C"/>
    <property type="match status" value="1"/>
</dbReference>
<dbReference type="Pfam" id="PF21799">
    <property type="entry name" value="MurD-like_N"/>
    <property type="match status" value="1"/>
</dbReference>
<dbReference type="AlphaFoldDB" id="A0A0A2B4B2"/>
<evidence type="ECO:0000256" key="4">
    <source>
        <dbReference type="ARBA" id="ARBA00022598"/>
    </source>
</evidence>
<dbReference type="Gene3D" id="3.40.50.720">
    <property type="entry name" value="NAD(P)-binding Rossmann-like Domain"/>
    <property type="match status" value="1"/>
</dbReference>
<comment type="function">
    <text evidence="9 10">Cell wall formation. Catalyzes the addition of glutamate to the nucleotide precursor UDP-N-acetylmuramoyl-L-alanine (UMA).</text>
</comment>
<dbReference type="Proteomes" id="UP000030345">
    <property type="component" value="Unassembled WGS sequence"/>
</dbReference>
<keyword evidence="9 10" id="KW-0133">Cell shape</keyword>
<evidence type="ECO:0000313" key="14">
    <source>
        <dbReference type="Proteomes" id="UP000030345"/>
    </source>
</evidence>
<dbReference type="InterPro" id="IPR004101">
    <property type="entry name" value="Mur_ligase_C"/>
</dbReference>
<evidence type="ECO:0000256" key="2">
    <source>
        <dbReference type="ARBA" id="ARBA00004752"/>
    </source>
</evidence>
<evidence type="ECO:0000259" key="12">
    <source>
        <dbReference type="Pfam" id="PF08245"/>
    </source>
</evidence>
<comment type="similarity">
    <text evidence="9">Belongs to the MurCDEF family.</text>
</comment>
<keyword evidence="3 9" id="KW-0963">Cytoplasm</keyword>
<dbReference type="PROSITE" id="PS01011">
    <property type="entry name" value="FOLYLPOLYGLU_SYNT_1"/>
    <property type="match status" value="1"/>
</dbReference>
<keyword evidence="7 9" id="KW-0067">ATP-binding</keyword>
<evidence type="ECO:0000256" key="1">
    <source>
        <dbReference type="ARBA" id="ARBA00004496"/>
    </source>
</evidence>
<comment type="catalytic activity">
    <reaction evidence="9 10">
        <text>UDP-N-acetyl-alpha-D-muramoyl-L-alanine + D-glutamate + ATP = UDP-N-acetyl-alpha-D-muramoyl-L-alanyl-D-glutamate + ADP + phosphate + H(+)</text>
        <dbReference type="Rhea" id="RHEA:16429"/>
        <dbReference type="ChEBI" id="CHEBI:15378"/>
        <dbReference type="ChEBI" id="CHEBI:29986"/>
        <dbReference type="ChEBI" id="CHEBI:30616"/>
        <dbReference type="ChEBI" id="CHEBI:43474"/>
        <dbReference type="ChEBI" id="CHEBI:83898"/>
        <dbReference type="ChEBI" id="CHEBI:83900"/>
        <dbReference type="ChEBI" id="CHEBI:456216"/>
        <dbReference type="EC" id="6.3.2.9"/>
    </reaction>
</comment>